<keyword evidence="6" id="KW-1185">Reference proteome</keyword>
<feature type="domain" description="BTB" evidence="3">
    <location>
        <begin position="1"/>
        <end position="49"/>
    </location>
</feature>
<protein>
    <submittedName>
        <fullName evidence="5">BTB/POZ and MATH domain-containing protein 1</fullName>
    </submittedName>
</protein>
<evidence type="ECO:0000259" key="3">
    <source>
        <dbReference type="Pfam" id="PF00651"/>
    </source>
</evidence>
<dbReference type="Pfam" id="PF24570">
    <property type="entry name" value="BACK_BPM_SPOP"/>
    <property type="match status" value="1"/>
</dbReference>
<accession>A0AAV8HEB0</accession>
<evidence type="ECO:0000313" key="6">
    <source>
        <dbReference type="Proteomes" id="UP001140206"/>
    </source>
</evidence>
<dbReference type="Gene3D" id="6.10.250.3030">
    <property type="match status" value="1"/>
</dbReference>
<sequence>MLHFMYTDSLPDMSHEDIQLVMLVQYLLEAADIYALDGLKMICEERLIRDLSLDTVTSSLALAEEHNCSELKDACLAFAYKPEILVQLALKAEYVQLMQ</sequence>
<dbReference type="SUPFAM" id="SSF54695">
    <property type="entry name" value="POZ domain"/>
    <property type="match status" value="1"/>
</dbReference>
<dbReference type="AlphaFoldDB" id="A0AAV8HEB0"/>
<dbReference type="Proteomes" id="UP001140206">
    <property type="component" value="Chromosome 1"/>
</dbReference>
<organism evidence="5 6">
    <name type="scientific">Rhynchospora pubera</name>
    <dbReference type="NCBI Taxonomy" id="906938"/>
    <lineage>
        <taxon>Eukaryota</taxon>
        <taxon>Viridiplantae</taxon>
        <taxon>Streptophyta</taxon>
        <taxon>Embryophyta</taxon>
        <taxon>Tracheophyta</taxon>
        <taxon>Spermatophyta</taxon>
        <taxon>Magnoliopsida</taxon>
        <taxon>Liliopsida</taxon>
        <taxon>Poales</taxon>
        <taxon>Cyperaceae</taxon>
        <taxon>Cyperoideae</taxon>
        <taxon>Rhynchosporeae</taxon>
        <taxon>Rhynchospora</taxon>
    </lineage>
</organism>
<comment type="pathway">
    <text evidence="1">Protein modification; protein ubiquitination.</text>
</comment>
<dbReference type="PANTHER" id="PTHR26379">
    <property type="entry name" value="BTB/POZ AND MATH DOMAIN-CONTAINING PROTEIN 1"/>
    <property type="match status" value="1"/>
</dbReference>
<evidence type="ECO:0000313" key="5">
    <source>
        <dbReference type="EMBL" id="KAJ4813581.1"/>
    </source>
</evidence>
<dbReference type="InterPro" id="IPR056423">
    <property type="entry name" value="BACK_BPM_SPOP"/>
</dbReference>
<dbReference type="InterPro" id="IPR045005">
    <property type="entry name" value="BPM1-6"/>
</dbReference>
<comment type="caution">
    <text evidence="5">The sequence shown here is derived from an EMBL/GenBank/DDBJ whole genome shotgun (WGS) entry which is preliminary data.</text>
</comment>
<name>A0AAV8HEB0_9POAL</name>
<feature type="domain" description="BPM/SPOP BACK" evidence="4">
    <location>
        <begin position="55"/>
        <end position="99"/>
    </location>
</feature>
<evidence type="ECO:0000259" key="4">
    <source>
        <dbReference type="Pfam" id="PF24570"/>
    </source>
</evidence>
<dbReference type="InterPro" id="IPR000210">
    <property type="entry name" value="BTB/POZ_dom"/>
</dbReference>
<dbReference type="Gene3D" id="3.30.710.10">
    <property type="entry name" value="Potassium Channel Kv1.1, Chain A"/>
    <property type="match status" value="1"/>
</dbReference>
<proteinExistence type="inferred from homology"/>
<dbReference type="PANTHER" id="PTHR26379:SF187">
    <property type="entry name" value="OS07G0655300 PROTEIN"/>
    <property type="match status" value="1"/>
</dbReference>
<evidence type="ECO:0000256" key="1">
    <source>
        <dbReference type="ARBA" id="ARBA00004906"/>
    </source>
</evidence>
<dbReference type="EMBL" id="JAMFTS010000001">
    <property type="protein sequence ID" value="KAJ4813581.1"/>
    <property type="molecule type" value="Genomic_DNA"/>
</dbReference>
<dbReference type="GO" id="GO:0016567">
    <property type="term" value="P:protein ubiquitination"/>
    <property type="evidence" value="ECO:0007669"/>
    <property type="project" value="InterPro"/>
</dbReference>
<dbReference type="Pfam" id="PF00651">
    <property type="entry name" value="BTB"/>
    <property type="match status" value="1"/>
</dbReference>
<comment type="similarity">
    <text evidence="2">Belongs to the Tdpoz family.</text>
</comment>
<reference evidence="5" key="1">
    <citation type="submission" date="2022-08" db="EMBL/GenBank/DDBJ databases">
        <authorList>
            <person name="Marques A."/>
        </authorList>
    </citation>
    <scope>NUCLEOTIDE SEQUENCE</scope>
    <source>
        <strain evidence="5">RhyPub2mFocal</strain>
        <tissue evidence="5">Leaves</tissue>
    </source>
</reference>
<dbReference type="InterPro" id="IPR011333">
    <property type="entry name" value="SKP1/BTB/POZ_sf"/>
</dbReference>
<evidence type="ECO:0000256" key="2">
    <source>
        <dbReference type="ARBA" id="ARBA00010846"/>
    </source>
</evidence>
<gene>
    <name evidence="5" type="ORF">LUZ62_026147</name>
</gene>